<reference evidence="1" key="1">
    <citation type="submission" date="2023-11" db="EMBL/GenBank/DDBJ databases">
        <authorList>
            <person name="Poullet M."/>
        </authorList>
    </citation>
    <scope>NUCLEOTIDE SEQUENCE</scope>
    <source>
        <strain evidence="1">E1834</strain>
    </source>
</reference>
<evidence type="ECO:0000313" key="1">
    <source>
        <dbReference type="EMBL" id="CAK5057140.1"/>
    </source>
</evidence>
<protein>
    <submittedName>
        <fullName evidence="1">Uncharacterized protein</fullName>
    </submittedName>
</protein>
<name>A0ACB0YQD4_MELEN</name>
<keyword evidence="2" id="KW-1185">Reference proteome</keyword>
<sequence>MKGVLVHMVKCTFGRQCQFAHCASSRQIISHWKNCTKEDCPVCNPVKKYTHQGGFTAREQGQSQMVQQPIQQPIDNNLPKEDQPSQMIATERVRPFFERFKKAKSQEDKEAIFKDLRETPHLFNAFLKMSKGKRLEEMIQARLNLV</sequence>
<dbReference type="EMBL" id="CAVMJV010000016">
    <property type="protein sequence ID" value="CAK5057140.1"/>
    <property type="molecule type" value="Genomic_DNA"/>
</dbReference>
<evidence type="ECO:0000313" key="2">
    <source>
        <dbReference type="Proteomes" id="UP001497535"/>
    </source>
</evidence>
<accession>A0ACB0YQD4</accession>
<dbReference type="Proteomes" id="UP001497535">
    <property type="component" value="Unassembled WGS sequence"/>
</dbReference>
<organism evidence="1 2">
    <name type="scientific">Meloidogyne enterolobii</name>
    <name type="common">Root-knot nematode worm</name>
    <name type="synonym">Meloidogyne mayaguensis</name>
    <dbReference type="NCBI Taxonomy" id="390850"/>
    <lineage>
        <taxon>Eukaryota</taxon>
        <taxon>Metazoa</taxon>
        <taxon>Ecdysozoa</taxon>
        <taxon>Nematoda</taxon>
        <taxon>Chromadorea</taxon>
        <taxon>Rhabditida</taxon>
        <taxon>Tylenchina</taxon>
        <taxon>Tylenchomorpha</taxon>
        <taxon>Tylenchoidea</taxon>
        <taxon>Meloidogynidae</taxon>
        <taxon>Meloidogyninae</taxon>
        <taxon>Meloidogyne</taxon>
    </lineage>
</organism>
<comment type="caution">
    <text evidence="1">The sequence shown here is derived from an EMBL/GenBank/DDBJ whole genome shotgun (WGS) entry which is preliminary data.</text>
</comment>
<proteinExistence type="predicted"/>
<gene>
    <name evidence="1" type="ORF">MENTE1834_LOCUS15108</name>
</gene>